<dbReference type="InterPro" id="IPR002716">
    <property type="entry name" value="PIN_dom"/>
</dbReference>
<accession>A0A6N7W7T3</accession>
<dbReference type="PANTHER" id="PTHR35901">
    <property type="entry name" value="RIBONUCLEASE VAPC3"/>
    <property type="match status" value="1"/>
</dbReference>
<dbReference type="EMBL" id="VULO01000005">
    <property type="protein sequence ID" value="MSS84198.1"/>
    <property type="molecule type" value="Genomic_DNA"/>
</dbReference>
<dbReference type="InterPro" id="IPR044153">
    <property type="entry name" value="PIN_Pae0151-like"/>
</dbReference>
<keyword evidence="2" id="KW-0479">Metal-binding</keyword>
<feature type="domain" description="PIN" evidence="5">
    <location>
        <begin position="11"/>
        <end position="129"/>
    </location>
</feature>
<keyword evidence="7" id="KW-1185">Reference proteome</keyword>
<dbReference type="Pfam" id="PF01850">
    <property type="entry name" value="PIN"/>
    <property type="match status" value="1"/>
</dbReference>
<dbReference type="GO" id="GO:0016787">
    <property type="term" value="F:hydrolase activity"/>
    <property type="evidence" value="ECO:0007669"/>
    <property type="project" value="UniProtKB-KW"/>
</dbReference>
<evidence type="ECO:0000256" key="2">
    <source>
        <dbReference type="ARBA" id="ARBA00022723"/>
    </source>
</evidence>
<gene>
    <name evidence="6" type="ORF">FYJ24_05340</name>
</gene>
<dbReference type="Gene3D" id="3.40.50.1010">
    <property type="entry name" value="5'-nuclease"/>
    <property type="match status" value="1"/>
</dbReference>
<dbReference type="SUPFAM" id="SSF88723">
    <property type="entry name" value="PIN domain-like"/>
    <property type="match status" value="1"/>
</dbReference>
<name>A0A6N7W7T3_9ACTO</name>
<evidence type="ECO:0000313" key="6">
    <source>
        <dbReference type="EMBL" id="MSS84198.1"/>
    </source>
</evidence>
<keyword evidence="3" id="KW-0378">Hydrolase</keyword>
<evidence type="ECO:0000256" key="1">
    <source>
        <dbReference type="ARBA" id="ARBA00022722"/>
    </source>
</evidence>
<organism evidence="6 7">
    <name type="scientific">Scrofimicrobium canadense</name>
    <dbReference type="NCBI Taxonomy" id="2652290"/>
    <lineage>
        <taxon>Bacteria</taxon>
        <taxon>Bacillati</taxon>
        <taxon>Actinomycetota</taxon>
        <taxon>Actinomycetes</taxon>
        <taxon>Actinomycetales</taxon>
        <taxon>Actinomycetaceae</taxon>
        <taxon>Scrofimicrobium</taxon>
    </lineage>
</organism>
<dbReference type="PANTHER" id="PTHR35901:SF1">
    <property type="entry name" value="EXONUCLEASE VAPC9"/>
    <property type="match status" value="1"/>
</dbReference>
<keyword evidence="4" id="KW-0460">Magnesium</keyword>
<reference evidence="6 7" key="1">
    <citation type="submission" date="2019-08" db="EMBL/GenBank/DDBJ databases">
        <title>In-depth cultivation of the pig gut microbiome towards novel bacterial diversity and tailored functional studies.</title>
        <authorList>
            <person name="Wylensek D."/>
            <person name="Hitch T.C.A."/>
            <person name="Clavel T."/>
        </authorList>
    </citation>
    <scope>NUCLEOTIDE SEQUENCE [LARGE SCALE GENOMIC DNA]</scope>
    <source>
        <strain evidence="6 7">WB03_NA08</strain>
    </source>
</reference>
<dbReference type="GO" id="GO:0046872">
    <property type="term" value="F:metal ion binding"/>
    <property type="evidence" value="ECO:0007669"/>
    <property type="project" value="UniProtKB-KW"/>
</dbReference>
<keyword evidence="1" id="KW-0540">Nuclease</keyword>
<dbReference type="CDD" id="cd09873">
    <property type="entry name" value="PIN_Pae0151-like"/>
    <property type="match status" value="1"/>
</dbReference>
<protein>
    <submittedName>
        <fullName evidence="6">Type II toxin-antitoxin system VapC family toxin</fullName>
    </submittedName>
</protein>
<dbReference type="RefSeq" id="WP_318656555.1">
    <property type="nucleotide sequence ID" value="NZ_VULO01000005.1"/>
</dbReference>
<dbReference type="AlphaFoldDB" id="A0A6N7W7T3"/>
<dbReference type="Proteomes" id="UP000470875">
    <property type="component" value="Unassembled WGS sequence"/>
</dbReference>
<comment type="caution">
    <text evidence="6">The sequence shown here is derived from an EMBL/GenBank/DDBJ whole genome shotgun (WGS) entry which is preliminary data.</text>
</comment>
<evidence type="ECO:0000256" key="4">
    <source>
        <dbReference type="ARBA" id="ARBA00022842"/>
    </source>
</evidence>
<dbReference type="GO" id="GO:0004518">
    <property type="term" value="F:nuclease activity"/>
    <property type="evidence" value="ECO:0007669"/>
    <property type="project" value="UniProtKB-KW"/>
</dbReference>
<sequence>MYSSRTRLALIVLETSAAIELLLNLPLSMEVQKHIERHQWHIVAPQLLTIEVLQVLRRRVHRELTCLTDAEEAIALLGDLGIHYYDHQLLATRVWTMRDSLTAYDACYAALAEATSADLLTCDRRMANAHGIQARIILVE</sequence>
<dbReference type="InterPro" id="IPR051619">
    <property type="entry name" value="TypeII_TA_RNase_PINc/VapC"/>
</dbReference>
<evidence type="ECO:0000313" key="7">
    <source>
        <dbReference type="Proteomes" id="UP000470875"/>
    </source>
</evidence>
<proteinExistence type="predicted"/>
<evidence type="ECO:0000259" key="5">
    <source>
        <dbReference type="Pfam" id="PF01850"/>
    </source>
</evidence>
<dbReference type="InterPro" id="IPR029060">
    <property type="entry name" value="PIN-like_dom_sf"/>
</dbReference>
<evidence type="ECO:0000256" key="3">
    <source>
        <dbReference type="ARBA" id="ARBA00022801"/>
    </source>
</evidence>